<dbReference type="GO" id="GO:0000775">
    <property type="term" value="C:chromosome, centromeric region"/>
    <property type="evidence" value="ECO:0007669"/>
    <property type="project" value="TreeGrafter"/>
</dbReference>
<dbReference type="Proteomes" id="UP000529728">
    <property type="component" value="Unassembled WGS sequence"/>
</dbReference>
<feature type="non-terminal residue" evidence="2">
    <location>
        <position position="102"/>
    </location>
</feature>
<sequence>KTKTICLNSWRIKVLAGNTSICVEGKRKDMKQTLWHSSAIVERLSYNQVQSSSGSVYLLQGKMDSAAMRREGFPYRFFKKFTFGFSRRWRDYVEEFLEERRR</sequence>
<dbReference type="OrthoDB" id="118550at2759"/>
<organism evidence="2 3">
    <name type="scientific">Regulus satrapa</name>
    <name type="common">Golden-crowned kinglet</name>
    <dbReference type="NCBI Taxonomy" id="13245"/>
    <lineage>
        <taxon>Eukaryota</taxon>
        <taxon>Metazoa</taxon>
        <taxon>Chordata</taxon>
        <taxon>Craniata</taxon>
        <taxon>Vertebrata</taxon>
        <taxon>Euteleostomi</taxon>
        <taxon>Archelosauria</taxon>
        <taxon>Archosauria</taxon>
        <taxon>Dinosauria</taxon>
        <taxon>Saurischia</taxon>
        <taxon>Theropoda</taxon>
        <taxon>Coelurosauria</taxon>
        <taxon>Aves</taxon>
        <taxon>Neognathae</taxon>
        <taxon>Neoaves</taxon>
        <taxon>Telluraves</taxon>
        <taxon>Australaves</taxon>
        <taxon>Passeriformes</taxon>
        <taxon>Regulidae</taxon>
        <taxon>Regulus</taxon>
    </lineage>
</organism>
<dbReference type="AlphaFoldDB" id="A0A7K4X2L8"/>
<gene>
    <name evidence="2" type="primary">Mis18bp1_0</name>
    <name evidence="2" type="ORF">REGSAT_R04033</name>
</gene>
<dbReference type="EMBL" id="VWZN01000760">
    <property type="protein sequence ID" value="NWR41205.1"/>
    <property type="molecule type" value="Genomic_DNA"/>
</dbReference>
<dbReference type="InterPro" id="IPR039110">
    <property type="entry name" value="KNL2-like"/>
</dbReference>
<dbReference type="Pfam" id="PF09133">
    <property type="entry name" value="SANTA"/>
    <property type="match status" value="1"/>
</dbReference>
<feature type="non-terminal residue" evidence="2">
    <location>
        <position position="1"/>
    </location>
</feature>
<dbReference type="PANTHER" id="PTHR16124">
    <property type="entry name" value="MIS18-BINDING PROTEIN 1"/>
    <property type="match status" value="1"/>
</dbReference>
<reference evidence="2 3" key="1">
    <citation type="submission" date="2019-09" db="EMBL/GenBank/DDBJ databases">
        <title>Bird 10,000 Genomes (B10K) Project - Family phase.</title>
        <authorList>
            <person name="Zhang G."/>
        </authorList>
    </citation>
    <scope>NUCLEOTIDE SEQUENCE [LARGE SCALE GENOMIC DNA]</scope>
    <source>
        <strain evidence="2">B10K-DU-001-18</strain>
        <tissue evidence="2">Muscle</tissue>
    </source>
</reference>
<evidence type="ECO:0000313" key="3">
    <source>
        <dbReference type="Proteomes" id="UP000529728"/>
    </source>
</evidence>
<dbReference type="InterPro" id="IPR015216">
    <property type="entry name" value="SANTA"/>
</dbReference>
<dbReference type="PANTHER" id="PTHR16124:SF3">
    <property type="entry name" value="MIS18-BINDING PROTEIN 1"/>
    <property type="match status" value="1"/>
</dbReference>
<proteinExistence type="predicted"/>
<accession>A0A7K4X2L8</accession>
<name>A0A7K4X2L8_REGSA</name>
<evidence type="ECO:0000313" key="2">
    <source>
        <dbReference type="EMBL" id="NWR41205.1"/>
    </source>
</evidence>
<protein>
    <submittedName>
        <fullName evidence="2">M18BP protein</fullName>
    </submittedName>
</protein>
<feature type="domain" description="SANTA" evidence="1">
    <location>
        <begin position="5"/>
        <end position="92"/>
    </location>
</feature>
<evidence type="ECO:0000259" key="1">
    <source>
        <dbReference type="Pfam" id="PF09133"/>
    </source>
</evidence>
<comment type="caution">
    <text evidence="2">The sequence shown here is derived from an EMBL/GenBank/DDBJ whole genome shotgun (WGS) entry which is preliminary data.</text>
</comment>
<keyword evidence="3" id="KW-1185">Reference proteome</keyword>